<keyword evidence="5" id="KW-1185">Reference proteome</keyword>
<evidence type="ECO:0000256" key="1">
    <source>
        <dbReference type="ARBA" id="ARBA00022630"/>
    </source>
</evidence>
<dbReference type="Pfam" id="PF01494">
    <property type="entry name" value="FAD_binding_3"/>
    <property type="match status" value="2"/>
</dbReference>
<dbReference type="AlphaFoldDB" id="A0A836CK39"/>
<dbReference type="Gene3D" id="3.50.50.60">
    <property type="entry name" value="FAD/NAD(P)-binding domain"/>
    <property type="match status" value="2"/>
</dbReference>
<dbReference type="PANTHER" id="PTHR43004">
    <property type="entry name" value="TRK SYSTEM POTASSIUM UPTAKE PROTEIN"/>
    <property type="match status" value="1"/>
</dbReference>
<dbReference type="EMBL" id="JAFCMP010000057">
    <property type="protein sequence ID" value="KAG5189102.1"/>
    <property type="molecule type" value="Genomic_DNA"/>
</dbReference>
<dbReference type="GO" id="GO:0016709">
    <property type="term" value="F:oxidoreductase activity, acting on paired donors, with incorporation or reduction of molecular oxygen, NAD(P)H as one donor, and incorporation of one atom of oxygen"/>
    <property type="evidence" value="ECO:0007669"/>
    <property type="project" value="UniProtKB-ARBA"/>
</dbReference>
<dbReference type="InterPro" id="IPR002938">
    <property type="entry name" value="FAD-bd"/>
</dbReference>
<dbReference type="Proteomes" id="UP000664859">
    <property type="component" value="Unassembled WGS sequence"/>
</dbReference>
<evidence type="ECO:0000259" key="3">
    <source>
        <dbReference type="Pfam" id="PF01494"/>
    </source>
</evidence>
<dbReference type="PRINTS" id="PR00420">
    <property type="entry name" value="RNGMNOXGNASE"/>
</dbReference>
<evidence type="ECO:0000313" key="4">
    <source>
        <dbReference type="EMBL" id="KAG5189102.1"/>
    </source>
</evidence>
<dbReference type="InterPro" id="IPR050641">
    <property type="entry name" value="RIFMO-like"/>
</dbReference>
<dbReference type="GO" id="GO:0005739">
    <property type="term" value="C:mitochondrion"/>
    <property type="evidence" value="ECO:0007669"/>
    <property type="project" value="TreeGrafter"/>
</dbReference>
<keyword evidence="2" id="KW-0274">FAD</keyword>
<organism evidence="4 5">
    <name type="scientific">Tribonema minus</name>
    <dbReference type="NCBI Taxonomy" id="303371"/>
    <lineage>
        <taxon>Eukaryota</taxon>
        <taxon>Sar</taxon>
        <taxon>Stramenopiles</taxon>
        <taxon>Ochrophyta</taxon>
        <taxon>PX clade</taxon>
        <taxon>Xanthophyceae</taxon>
        <taxon>Tribonematales</taxon>
        <taxon>Tribonemataceae</taxon>
        <taxon>Tribonema</taxon>
    </lineage>
</organism>
<sequence>MTMSRRIPVVICGAGPTGLTLSALLSRAGVQSVLLEKEQDLSDHPQAHFINLRSMEIFRHCLGGLDKSVFAASPPKAQWSDFVVCSSVLGRELARVDNFKNDAVRMGQRVTSVEAARSSSAQGPAVTVADAATGAREVVLCDYLVAADGAHSSVRTACGGGPGGPGQILGQAGLGSMVNIHFTSPDLGDWLKREGRRPGMLYFVYRPEVVCVMVAHDVERGEYACHVPFFPPFERKEMFTPEKALETVRYALGVQAGSAKAPHIQLVTARPWTMGAQVARSYQPVPRVFLAGDAAHQFPPSGGFGMNAGIQDAHNLAWKLAEVVQGRADAALLSTYSSERRPCAASTAAVSVLNLRRSLRVAEALGIDPDAPAALARLLGASPDHPGSSAAWAAGKAAMAVGRRHLRQALSGSTLQVLI</sequence>
<evidence type="ECO:0000256" key="2">
    <source>
        <dbReference type="ARBA" id="ARBA00022827"/>
    </source>
</evidence>
<name>A0A836CK39_9STRA</name>
<protein>
    <submittedName>
        <fullName evidence="4">FAD binding domain-containing protein</fullName>
    </submittedName>
</protein>
<accession>A0A836CK39</accession>
<dbReference type="OrthoDB" id="1716816at2759"/>
<gene>
    <name evidence="4" type="ORF">JKP88DRAFT_262155</name>
</gene>
<dbReference type="SUPFAM" id="SSF51905">
    <property type="entry name" value="FAD/NAD(P)-binding domain"/>
    <property type="match status" value="1"/>
</dbReference>
<feature type="domain" description="FAD-binding" evidence="3">
    <location>
        <begin position="104"/>
        <end position="347"/>
    </location>
</feature>
<dbReference type="GO" id="GO:0071949">
    <property type="term" value="F:FAD binding"/>
    <property type="evidence" value="ECO:0007669"/>
    <property type="project" value="InterPro"/>
</dbReference>
<dbReference type="Gene3D" id="3.30.70.2450">
    <property type="match status" value="1"/>
</dbReference>
<keyword evidence="1" id="KW-0285">Flavoprotein</keyword>
<proteinExistence type="predicted"/>
<feature type="domain" description="FAD-binding" evidence="3">
    <location>
        <begin position="7"/>
        <end position="85"/>
    </location>
</feature>
<dbReference type="GO" id="GO:0006744">
    <property type="term" value="P:ubiquinone biosynthetic process"/>
    <property type="evidence" value="ECO:0007669"/>
    <property type="project" value="TreeGrafter"/>
</dbReference>
<dbReference type="PANTHER" id="PTHR43004:SF6">
    <property type="entry name" value="FAD_NAD(P)-BINDING OXIDOREDUCTASE FAMILY PROTEIN"/>
    <property type="match status" value="1"/>
</dbReference>
<evidence type="ECO:0000313" key="5">
    <source>
        <dbReference type="Proteomes" id="UP000664859"/>
    </source>
</evidence>
<reference evidence="4" key="1">
    <citation type="submission" date="2021-02" db="EMBL/GenBank/DDBJ databases">
        <title>First Annotated Genome of the Yellow-green Alga Tribonema minus.</title>
        <authorList>
            <person name="Mahan K.M."/>
        </authorList>
    </citation>
    <scope>NUCLEOTIDE SEQUENCE</scope>
    <source>
        <strain evidence="4">UTEX B ZZ1240</strain>
    </source>
</reference>
<dbReference type="InterPro" id="IPR036188">
    <property type="entry name" value="FAD/NAD-bd_sf"/>
</dbReference>
<comment type="caution">
    <text evidence="4">The sequence shown here is derived from an EMBL/GenBank/DDBJ whole genome shotgun (WGS) entry which is preliminary data.</text>
</comment>